<dbReference type="EMBL" id="CAADRA010005047">
    <property type="protein sequence ID" value="VFT84899.1"/>
    <property type="molecule type" value="Genomic_DNA"/>
</dbReference>
<dbReference type="Pfam" id="PF22600">
    <property type="entry name" value="MTPAP-like_central"/>
    <property type="match status" value="1"/>
</dbReference>
<dbReference type="PANTHER" id="PTHR12271:SF40">
    <property type="entry name" value="POLY(A) RNA POLYMERASE GLD2"/>
    <property type="match status" value="1"/>
</dbReference>
<gene>
    <name evidence="4" type="primary">Aste57867_5421</name>
    <name evidence="5" type="synonym">Aste57867_8006</name>
    <name evidence="3" type="ORF">As57867_005408</name>
    <name evidence="2" type="ORF">As57867_007976</name>
    <name evidence="4" type="ORF">ASTE57867_5421</name>
    <name evidence="5" type="ORF">ASTE57867_8006</name>
</gene>
<evidence type="ECO:0000313" key="4">
    <source>
        <dbReference type="EMBL" id="VFT82475.1"/>
    </source>
</evidence>
<evidence type="ECO:0000313" key="5">
    <source>
        <dbReference type="EMBL" id="VFT84899.1"/>
    </source>
</evidence>
<name>A0A485KEK5_9STRA</name>
<dbReference type="GO" id="GO:0016779">
    <property type="term" value="F:nucleotidyltransferase activity"/>
    <property type="evidence" value="ECO:0007669"/>
    <property type="project" value="TreeGrafter"/>
</dbReference>
<reference evidence="4 6" key="1">
    <citation type="submission" date="2019-03" db="EMBL/GenBank/DDBJ databases">
        <authorList>
            <person name="Gaulin E."/>
            <person name="Dumas B."/>
        </authorList>
    </citation>
    <scope>NUCLEOTIDE SEQUENCE [LARGE SCALE GENOMIC DNA]</scope>
    <source>
        <strain evidence="4">CBS 568.67</strain>
    </source>
</reference>
<dbReference type="AlphaFoldDB" id="A0A485KEK5"/>
<dbReference type="EMBL" id="VJMH01005026">
    <property type="protein sequence ID" value="KAF0701546.1"/>
    <property type="molecule type" value="Genomic_DNA"/>
</dbReference>
<reference evidence="2" key="2">
    <citation type="submission" date="2019-06" db="EMBL/GenBank/DDBJ databases">
        <title>Genomics analysis of Aphanomyces spp. identifies a new class of oomycete effector associated with host adaptation.</title>
        <authorList>
            <person name="Gaulin E."/>
        </authorList>
    </citation>
    <scope>NUCLEOTIDE SEQUENCE</scope>
    <source>
        <strain evidence="2">CBS 578.67</strain>
    </source>
</reference>
<dbReference type="SUPFAM" id="SSF81301">
    <property type="entry name" value="Nucleotidyltransferase"/>
    <property type="match status" value="1"/>
</dbReference>
<dbReference type="InterPro" id="IPR054708">
    <property type="entry name" value="MTPAP-like_central"/>
</dbReference>
<protein>
    <submittedName>
        <fullName evidence="4">Aste57867_5421 protein</fullName>
    </submittedName>
    <submittedName>
        <fullName evidence="5">Aste57867_8006 protein</fullName>
    </submittedName>
</protein>
<dbReference type="PANTHER" id="PTHR12271">
    <property type="entry name" value="POLY A POLYMERASE CID PAP -RELATED"/>
    <property type="match status" value="1"/>
</dbReference>
<evidence type="ECO:0000313" key="3">
    <source>
        <dbReference type="EMBL" id="KAF0710999.1"/>
    </source>
</evidence>
<organism evidence="4 6">
    <name type="scientific">Aphanomyces stellatus</name>
    <dbReference type="NCBI Taxonomy" id="120398"/>
    <lineage>
        <taxon>Eukaryota</taxon>
        <taxon>Sar</taxon>
        <taxon>Stramenopiles</taxon>
        <taxon>Oomycota</taxon>
        <taxon>Saprolegniomycetes</taxon>
        <taxon>Saprolegniales</taxon>
        <taxon>Verrucalvaceae</taxon>
        <taxon>Aphanomyces</taxon>
    </lineage>
</organism>
<evidence type="ECO:0000313" key="2">
    <source>
        <dbReference type="EMBL" id="KAF0701546.1"/>
    </source>
</evidence>
<evidence type="ECO:0000313" key="6">
    <source>
        <dbReference type="Proteomes" id="UP000332933"/>
    </source>
</evidence>
<dbReference type="GO" id="GO:0031123">
    <property type="term" value="P:RNA 3'-end processing"/>
    <property type="evidence" value="ECO:0007669"/>
    <property type="project" value="TreeGrafter"/>
</dbReference>
<evidence type="ECO:0000259" key="1">
    <source>
        <dbReference type="Pfam" id="PF22600"/>
    </source>
</evidence>
<dbReference type="OrthoDB" id="407432at2759"/>
<accession>A0A485KEK5</accession>
<dbReference type="InterPro" id="IPR043519">
    <property type="entry name" value="NT_sf"/>
</dbReference>
<keyword evidence="6" id="KW-1185">Reference proteome</keyword>
<dbReference type="Proteomes" id="UP000332933">
    <property type="component" value="Unassembled WGS sequence"/>
</dbReference>
<dbReference type="Gene3D" id="3.30.460.10">
    <property type="entry name" value="Beta Polymerase, domain 2"/>
    <property type="match status" value="1"/>
</dbReference>
<proteinExistence type="predicted"/>
<dbReference type="EMBL" id="VJMH01001799">
    <property type="protein sequence ID" value="KAF0710999.1"/>
    <property type="molecule type" value="Genomic_DNA"/>
</dbReference>
<sequence>MESTIDIPPDHAWLVPSDLTFSRHILGRCIGASDDVFPLSINHVDFAKRADAVLKGLKQIYGPLDHNNTDKERPLQEHVDNVDALLNEAWKLKCTKLLELIMGDLVDQLVEIIFGKVNVDNLSCAESLCLVLDSLVNNNPQKHDDQKFKKHTTQLKRFISDMWEEKEKLQICWTVPEKIIISTVEESRNEDIMNYFEENKISADDERRRIKIVQSLERAIKKSGEWKKSELKLYGSSLSTMGVKGCDMDLSLTWNDPGSNSRSLSAMIGEARRSKEASLLNRNLKGEVAGLLDQAQEDLKKSKYSLQTIMDSLKQPDQGQKIPSKK</sequence>
<dbReference type="EMBL" id="CAADRA010001800">
    <property type="protein sequence ID" value="VFT82475.1"/>
    <property type="molecule type" value="Genomic_DNA"/>
</dbReference>
<feature type="domain" description="Poly(A) RNA polymerase mitochondrial-like central palm" evidence="1">
    <location>
        <begin position="190"/>
        <end position="277"/>
    </location>
</feature>